<keyword evidence="3" id="KW-1185">Reference proteome</keyword>
<reference evidence="1" key="1">
    <citation type="submission" date="2021-02" db="EMBL/GenBank/DDBJ databases">
        <authorList>
            <person name="Dougan E. K."/>
            <person name="Rhodes N."/>
            <person name="Thang M."/>
            <person name="Chan C."/>
        </authorList>
    </citation>
    <scope>NUCLEOTIDE SEQUENCE</scope>
</reference>
<gene>
    <name evidence="1" type="ORF">PGLA1383_LOCUS38347</name>
    <name evidence="2" type="ORF">PGLA2088_LOCUS37261</name>
</gene>
<dbReference type="EMBL" id="CAJNNV010027592">
    <property type="protein sequence ID" value="CAE8620821.1"/>
    <property type="molecule type" value="Genomic_DNA"/>
</dbReference>
<evidence type="ECO:0000313" key="2">
    <source>
        <dbReference type="EMBL" id="CAE8712946.1"/>
    </source>
</evidence>
<evidence type="ECO:0000313" key="3">
    <source>
        <dbReference type="Proteomes" id="UP000654075"/>
    </source>
</evidence>
<protein>
    <recommendedName>
        <fullName evidence="4">C2 domain-containing protein</fullName>
    </recommendedName>
</protein>
<proteinExistence type="predicted"/>
<dbReference type="PANTHER" id="PTHR45761">
    <property type="entry name" value="EXTENDED SYNAPTOTAGMIN-LIKE PROTEIN 2, ISOFORM C"/>
    <property type="match status" value="1"/>
</dbReference>
<organism evidence="1 3">
    <name type="scientific">Polarella glacialis</name>
    <name type="common">Dinoflagellate</name>
    <dbReference type="NCBI Taxonomy" id="89957"/>
    <lineage>
        <taxon>Eukaryota</taxon>
        <taxon>Sar</taxon>
        <taxon>Alveolata</taxon>
        <taxon>Dinophyceae</taxon>
        <taxon>Suessiales</taxon>
        <taxon>Suessiaceae</taxon>
        <taxon>Polarella</taxon>
    </lineage>
</organism>
<evidence type="ECO:0008006" key="4">
    <source>
        <dbReference type="Google" id="ProtNLM"/>
    </source>
</evidence>
<dbReference type="EMBL" id="CAJNNW010032418">
    <property type="protein sequence ID" value="CAE8712946.1"/>
    <property type="molecule type" value="Genomic_DNA"/>
</dbReference>
<sequence length="144" mass="15900">METWPVIGAVSLYFASPPRVELQFSGLPSQFPGLAQKVQGAVDGMFASWVLPNFKSFHLTRDERLLSLTEARAQEPIGVLRVQVLRASHLAGANWLMGSVQSFTSDPYCILQLGSSTVRTSTVRGRVGHSSCLNMFKHLILIRK</sequence>
<dbReference type="InterPro" id="IPR051634">
    <property type="entry name" value="Extended_Synaptotagmin"/>
</dbReference>
<dbReference type="Proteomes" id="UP000626109">
    <property type="component" value="Unassembled WGS sequence"/>
</dbReference>
<dbReference type="PANTHER" id="PTHR45761:SF1">
    <property type="entry name" value="EXTENDED SYNAPTOTAGMIN-LIKE PROTEIN 2, ISOFORM C"/>
    <property type="match status" value="1"/>
</dbReference>
<name>A0A813GDP4_POLGL</name>
<comment type="caution">
    <text evidence="1">The sequence shown here is derived from an EMBL/GenBank/DDBJ whole genome shotgun (WGS) entry which is preliminary data.</text>
</comment>
<dbReference type="Proteomes" id="UP000654075">
    <property type="component" value="Unassembled WGS sequence"/>
</dbReference>
<dbReference type="Gene3D" id="2.60.40.150">
    <property type="entry name" value="C2 domain"/>
    <property type="match status" value="1"/>
</dbReference>
<dbReference type="AlphaFoldDB" id="A0A813GDP4"/>
<accession>A0A813GDP4</accession>
<evidence type="ECO:0000313" key="1">
    <source>
        <dbReference type="EMBL" id="CAE8620821.1"/>
    </source>
</evidence>
<dbReference type="InterPro" id="IPR035892">
    <property type="entry name" value="C2_domain_sf"/>
</dbReference>
<dbReference type="SUPFAM" id="SSF49562">
    <property type="entry name" value="C2 domain (Calcium/lipid-binding domain, CaLB)"/>
    <property type="match status" value="1"/>
</dbReference>